<keyword evidence="1" id="KW-0732">Signal</keyword>
<gene>
    <name evidence="2" type="ORF">DAPPUDRAFT_252868</name>
</gene>
<accession>E9H3N6</accession>
<reference evidence="2 3" key="1">
    <citation type="journal article" date="2011" name="Science">
        <title>The ecoresponsive genome of Daphnia pulex.</title>
        <authorList>
            <person name="Colbourne J.K."/>
            <person name="Pfrender M.E."/>
            <person name="Gilbert D."/>
            <person name="Thomas W.K."/>
            <person name="Tucker A."/>
            <person name="Oakley T.H."/>
            <person name="Tokishita S."/>
            <person name="Aerts A."/>
            <person name="Arnold G.J."/>
            <person name="Basu M.K."/>
            <person name="Bauer D.J."/>
            <person name="Caceres C.E."/>
            <person name="Carmel L."/>
            <person name="Casola C."/>
            <person name="Choi J.H."/>
            <person name="Detter J.C."/>
            <person name="Dong Q."/>
            <person name="Dusheyko S."/>
            <person name="Eads B.D."/>
            <person name="Frohlich T."/>
            <person name="Geiler-Samerotte K.A."/>
            <person name="Gerlach D."/>
            <person name="Hatcher P."/>
            <person name="Jogdeo S."/>
            <person name="Krijgsveld J."/>
            <person name="Kriventseva E.V."/>
            <person name="Kultz D."/>
            <person name="Laforsch C."/>
            <person name="Lindquist E."/>
            <person name="Lopez J."/>
            <person name="Manak J.R."/>
            <person name="Muller J."/>
            <person name="Pangilinan J."/>
            <person name="Patwardhan R.P."/>
            <person name="Pitluck S."/>
            <person name="Pritham E.J."/>
            <person name="Rechtsteiner A."/>
            <person name="Rho M."/>
            <person name="Rogozin I.B."/>
            <person name="Sakarya O."/>
            <person name="Salamov A."/>
            <person name="Schaack S."/>
            <person name="Shapiro H."/>
            <person name="Shiga Y."/>
            <person name="Skalitzky C."/>
            <person name="Smith Z."/>
            <person name="Souvorov A."/>
            <person name="Sung W."/>
            <person name="Tang Z."/>
            <person name="Tsuchiya D."/>
            <person name="Tu H."/>
            <person name="Vos H."/>
            <person name="Wang M."/>
            <person name="Wolf Y.I."/>
            <person name="Yamagata H."/>
            <person name="Yamada T."/>
            <person name="Ye Y."/>
            <person name="Shaw J.R."/>
            <person name="Andrews J."/>
            <person name="Crease T.J."/>
            <person name="Tang H."/>
            <person name="Lucas S.M."/>
            <person name="Robertson H.M."/>
            <person name="Bork P."/>
            <person name="Koonin E.V."/>
            <person name="Zdobnov E.M."/>
            <person name="Grigoriev I.V."/>
            <person name="Lynch M."/>
            <person name="Boore J.L."/>
        </authorList>
    </citation>
    <scope>NUCLEOTIDE SEQUENCE [LARGE SCALE GENOMIC DNA]</scope>
</reference>
<protein>
    <submittedName>
        <fullName evidence="2">Uncharacterized protein</fullName>
    </submittedName>
</protein>
<dbReference type="PANTHER" id="PTHR34652">
    <property type="entry name" value="AGAP002134-PA"/>
    <property type="match status" value="1"/>
</dbReference>
<proteinExistence type="predicted"/>
<evidence type="ECO:0000256" key="1">
    <source>
        <dbReference type="SAM" id="SignalP"/>
    </source>
</evidence>
<name>E9H3N6_DAPPU</name>
<dbReference type="AlphaFoldDB" id="E9H3N6"/>
<dbReference type="KEGG" id="dpx:DAPPUDRAFT_252868"/>
<dbReference type="HOGENOM" id="CLU_167777_0_0_1"/>
<sequence length="88" mass="9004">MSRSILLSLCVLLAVEAAFIVEAAPQREKRQLDGSLGGLLGGGGYGNTNKSFIKCLTIEHDGNNGGYDGYNQGYGGFGGGYGGHGGYG</sequence>
<feature type="signal peptide" evidence="1">
    <location>
        <begin position="1"/>
        <end position="17"/>
    </location>
</feature>
<organism evidence="2 3">
    <name type="scientific">Daphnia pulex</name>
    <name type="common">Water flea</name>
    <dbReference type="NCBI Taxonomy" id="6669"/>
    <lineage>
        <taxon>Eukaryota</taxon>
        <taxon>Metazoa</taxon>
        <taxon>Ecdysozoa</taxon>
        <taxon>Arthropoda</taxon>
        <taxon>Crustacea</taxon>
        <taxon>Branchiopoda</taxon>
        <taxon>Diplostraca</taxon>
        <taxon>Cladocera</taxon>
        <taxon>Anomopoda</taxon>
        <taxon>Daphniidae</taxon>
        <taxon>Daphnia</taxon>
    </lineage>
</organism>
<evidence type="ECO:0000313" key="3">
    <source>
        <dbReference type="Proteomes" id="UP000000305"/>
    </source>
</evidence>
<evidence type="ECO:0000313" key="2">
    <source>
        <dbReference type="EMBL" id="EFX73666.1"/>
    </source>
</evidence>
<dbReference type="PANTHER" id="PTHR34652:SF2">
    <property type="entry name" value="AGAP002134-PA"/>
    <property type="match status" value="1"/>
</dbReference>
<dbReference type="InParanoid" id="E9H3N6"/>
<keyword evidence="3" id="KW-1185">Reference proteome</keyword>
<dbReference type="OrthoDB" id="10622376at2759"/>
<feature type="chain" id="PRO_5003237976" evidence="1">
    <location>
        <begin position="18"/>
        <end position="88"/>
    </location>
</feature>
<dbReference type="Proteomes" id="UP000000305">
    <property type="component" value="Unassembled WGS sequence"/>
</dbReference>
<dbReference type="EMBL" id="GL732589">
    <property type="protein sequence ID" value="EFX73666.1"/>
    <property type="molecule type" value="Genomic_DNA"/>
</dbReference>